<dbReference type="PROSITE" id="PS01278">
    <property type="entry name" value="MTTASE_RADICAL"/>
    <property type="match status" value="1"/>
</dbReference>
<dbReference type="PROSITE" id="PS51918">
    <property type="entry name" value="RADICAL_SAM"/>
    <property type="match status" value="1"/>
</dbReference>
<dbReference type="GO" id="GO:0046872">
    <property type="term" value="F:metal ion binding"/>
    <property type="evidence" value="ECO:0007669"/>
    <property type="project" value="UniProtKB-KW"/>
</dbReference>
<feature type="domain" description="MTTase N-terminal" evidence="8">
    <location>
        <begin position="3"/>
        <end position="114"/>
    </location>
</feature>
<dbReference type="SUPFAM" id="SSF102114">
    <property type="entry name" value="Radical SAM enzymes"/>
    <property type="match status" value="1"/>
</dbReference>
<dbReference type="PANTHER" id="PTHR11918">
    <property type="entry name" value="RADICAL SAM PROTEINS"/>
    <property type="match status" value="1"/>
</dbReference>
<dbReference type="CDD" id="cd01335">
    <property type="entry name" value="Radical_SAM"/>
    <property type="match status" value="1"/>
</dbReference>
<evidence type="ECO:0000256" key="3">
    <source>
        <dbReference type="ARBA" id="ARBA00022679"/>
    </source>
</evidence>
<dbReference type="SFLD" id="SFLDS00029">
    <property type="entry name" value="Radical_SAM"/>
    <property type="match status" value="1"/>
</dbReference>
<dbReference type="STRING" id="517719.SAMN05421762_3163"/>
<gene>
    <name evidence="10" type="ORF">SAMN05421762_3163</name>
</gene>
<dbReference type="RefSeq" id="WP_093445947.1">
    <property type="nucleotide sequence ID" value="NZ_CAXQIN010000053.1"/>
</dbReference>
<dbReference type="InterPro" id="IPR058240">
    <property type="entry name" value="rSAM_sf"/>
</dbReference>
<keyword evidence="11" id="KW-1185">Reference proteome</keyword>
<dbReference type="AlphaFoldDB" id="A0A1I1NV69"/>
<dbReference type="PANTHER" id="PTHR11918:SF45">
    <property type="entry name" value="THREONYLCARBAMOYLADENOSINE TRNA METHYLTHIOTRANSFERASE"/>
    <property type="match status" value="1"/>
</dbReference>
<accession>A0A1I1NV69</accession>
<dbReference type="InterPro" id="IPR013848">
    <property type="entry name" value="Methylthiotransferase_N"/>
</dbReference>
<dbReference type="InterPro" id="IPR006638">
    <property type="entry name" value="Elp3/MiaA/NifB-like_rSAM"/>
</dbReference>
<keyword evidence="5" id="KW-0479">Metal-binding</keyword>
<reference evidence="10 11" key="1">
    <citation type="submission" date="2016-10" db="EMBL/GenBank/DDBJ databases">
        <authorList>
            <person name="de Groot N.N."/>
        </authorList>
    </citation>
    <scope>NUCLEOTIDE SEQUENCE [LARGE SCALE GENOMIC DNA]</scope>
    <source>
        <strain evidence="10 11">DSM 29619</strain>
    </source>
</reference>
<dbReference type="InterPro" id="IPR038135">
    <property type="entry name" value="Methylthiotransferase_N_sf"/>
</dbReference>
<evidence type="ECO:0000256" key="1">
    <source>
        <dbReference type="ARBA" id="ARBA00001966"/>
    </source>
</evidence>
<evidence type="ECO:0000259" key="8">
    <source>
        <dbReference type="PROSITE" id="PS51449"/>
    </source>
</evidence>
<organism evidence="10 11">
    <name type="scientific">Pseudooceanicola nitratireducens</name>
    <dbReference type="NCBI Taxonomy" id="517719"/>
    <lineage>
        <taxon>Bacteria</taxon>
        <taxon>Pseudomonadati</taxon>
        <taxon>Pseudomonadota</taxon>
        <taxon>Alphaproteobacteria</taxon>
        <taxon>Rhodobacterales</taxon>
        <taxon>Paracoccaceae</taxon>
        <taxon>Pseudooceanicola</taxon>
    </lineage>
</organism>
<dbReference type="Gene3D" id="3.40.50.12160">
    <property type="entry name" value="Methylthiotransferase, N-terminal domain"/>
    <property type="match status" value="1"/>
</dbReference>
<proteinExistence type="predicted"/>
<dbReference type="SMART" id="SM00729">
    <property type="entry name" value="Elp3"/>
    <property type="match status" value="1"/>
</dbReference>
<evidence type="ECO:0000313" key="11">
    <source>
        <dbReference type="Proteomes" id="UP000231644"/>
    </source>
</evidence>
<dbReference type="GO" id="GO:0051539">
    <property type="term" value="F:4 iron, 4 sulfur cluster binding"/>
    <property type="evidence" value="ECO:0007669"/>
    <property type="project" value="UniProtKB-KW"/>
</dbReference>
<dbReference type="GO" id="GO:0035598">
    <property type="term" value="F:tRNA (N(6)-L-threonylcarbamoyladenosine(37)-C(2))-methylthiotransferase activity"/>
    <property type="evidence" value="ECO:0007669"/>
    <property type="project" value="TreeGrafter"/>
</dbReference>
<evidence type="ECO:0000256" key="7">
    <source>
        <dbReference type="ARBA" id="ARBA00023014"/>
    </source>
</evidence>
<dbReference type="Gene3D" id="3.80.30.20">
    <property type="entry name" value="tm_1862 like domain"/>
    <property type="match status" value="1"/>
</dbReference>
<evidence type="ECO:0000256" key="5">
    <source>
        <dbReference type="ARBA" id="ARBA00022723"/>
    </source>
</evidence>
<evidence type="ECO:0000256" key="6">
    <source>
        <dbReference type="ARBA" id="ARBA00023004"/>
    </source>
</evidence>
<dbReference type="NCBIfam" id="TIGR01579">
    <property type="entry name" value="MiaB-like-C"/>
    <property type="match status" value="1"/>
</dbReference>
<dbReference type="InterPro" id="IPR007197">
    <property type="entry name" value="rSAM"/>
</dbReference>
<dbReference type="Pfam" id="PF04055">
    <property type="entry name" value="Radical_SAM"/>
    <property type="match status" value="1"/>
</dbReference>
<sequence length="417" mass="46346">MTKPPIFETFGCRLNAYETEAMKELAEAAGVEDAIVVNTCAVTAEAVRKARQDIRRMRRDNPNAKIIVTGCAAQTEPETFAAMAEVDHVVGNSEKMQAETWKGFAPDLIGQTERVIVDDIMSVTETAGHLIDGFGRHRAYVQVQNGCDHRCTFCIIPYGRGNSRSVPAGVVVDQIKRLVDRGFNEVVLTGVDLTSWGDDLPGTPPLGDLVRRILKLVPDLPRLRISSIDSIEADPALMEAIATEPRLMPHLHLSLQAGDDMILKRMKRRHLRDDAIRFCEEALKLRPDMTYGADIIAGFPTETEEMFENSLKLVEECQLTWLHVFPYSPRPGTPAAKMPQVRGPAIKDRAARLRAAGDLRVQAHLDAQVGRDQVILMEGPRMGRTEQFAEVRFDRDMPEGQIITARISSHDGKSLFA</sequence>
<feature type="domain" description="Radical SAM core" evidence="9">
    <location>
        <begin position="133"/>
        <end position="368"/>
    </location>
</feature>
<evidence type="ECO:0000259" key="9">
    <source>
        <dbReference type="PROSITE" id="PS51918"/>
    </source>
</evidence>
<name>A0A1I1NV69_9RHOB</name>
<dbReference type="SFLD" id="SFLDG01082">
    <property type="entry name" value="B12-binding_domain_containing"/>
    <property type="match status" value="1"/>
</dbReference>
<dbReference type="PROSITE" id="PS51449">
    <property type="entry name" value="MTTASE_N"/>
    <property type="match status" value="1"/>
</dbReference>
<evidence type="ECO:0000313" key="10">
    <source>
        <dbReference type="EMBL" id="SFD01325.1"/>
    </source>
</evidence>
<protein>
    <submittedName>
        <fullName evidence="10">Threonylcarbamoyladenosine tRNA methylthiotransferase MtaB</fullName>
    </submittedName>
</protein>
<dbReference type="NCBIfam" id="TIGR00089">
    <property type="entry name" value="MiaB/RimO family radical SAM methylthiotransferase"/>
    <property type="match status" value="1"/>
</dbReference>
<dbReference type="InterPro" id="IPR023404">
    <property type="entry name" value="rSAM_horseshoe"/>
</dbReference>
<dbReference type="Proteomes" id="UP000231644">
    <property type="component" value="Unassembled WGS sequence"/>
</dbReference>
<keyword evidence="3 10" id="KW-0808">Transferase</keyword>
<dbReference type="Pfam" id="PF00919">
    <property type="entry name" value="UPF0004"/>
    <property type="match status" value="1"/>
</dbReference>
<keyword evidence="4" id="KW-0949">S-adenosyl-L-methionine</keyword>
<dbReference type="EMBL" id="FOLX01000001">
    <property type="protein sequence ID" value="SFD01325.1"/>
    <property type="molecule type" value="Genomic_DNA"/>
</dbReference>
<dbReference type="InterPro" id="IPR005839">
    <property type="entry name" value="Methylthiotransferase"/>
</dbReference>
<keyword evidence="6" id="KW-0408">Iron</keyword>
<keyword evidence="7" id="KW-0411">Iron-sulfur</keyword>
<evidence type="ECO:0000256" key="4">
    <source>
        <dbReference type="ARBA" id="ARBA00022691"/>
    </source>
</evidence>
<comment type="cofactor">
    <cofactor evidence="1">
        <name>[4Fe-4S] cluster</name>
        <dbReference type="ChEBI" id="CHEBI:49883"/>
    </cofactor>
</comment>
<evidence type="ECO:0000256" key="2">
    <source>
        <dbReference type="ARBA" id="ARBA00022485"/>
    </source>
</evidence>
<keyword evidence="2" id="KW-0004">4Fe-4S</keyword>
<dbReference type="InterPro" id="IPR006467">
    <property type="entry name" value="MiaB-like_bact"/>
</dbReference>
<dbReference type="InterPro" id="IPR020612">
    <property type="entry name" value="Methylthiotransferase_CS"/>
</dbReference>
<dbReference type="OrthoDB" id="9805215at2"/>